<dbReference type="GeneID" id="30158586"/>
<dbReference type="PANTHER" id="PTHR10963">
    <property type="entry name" value="GLYCOSYL HYDROLASE-RELATED"/>
    <property type="match status" value="1"/>
</dbReference>
<dbReference type="GO" id="GO:0005975">
    <property type="term" value="P:carbohydrate metabolic process"/>
    <property type="evidence" value="ECO:0007669"/>
    <property type="project" value="InterPro"/>
</dbReference>
<dbReference type="GO" id="GO:0009277">
    <property type="term" value="C:fungal-type cell wall"/>
    <property type="evidence" value="ECO:0007669"/>
    <property type="project" value="TreeGrafter"/>
</dbReference>
<keyword evidence="1" id="KW-0732">Signal</keyword>
<dbReference type="PANTHER" id="PTHR10963:SF22">
    <property type="entry name" value="GLYCOSIDASE CRH2-RELATED"/>
    <property type="match status" value="1"/>
</dbReference>
<dbReference type="Gene3D" id="2.60.120.200">
    <property type="match status" value="1"/>
</dbReference>
<feature type="domain" description="GH16" evidence="4">
    <location>
        <begin position="147"/>
        <end position="357"/>
    </location>
</feature>
<keyword evidence="6" id="KW-1185">Reference proteome</keyword>
<name>A0A1E3HBM4_9TREE</name>
<evidence type="ECO:0000256" key="2">
    <source>
        <dbReference type="ARBA" id="ARBA00022801"/>
    </source>
</evidence>
<evidence type="ECO:0000313" key="5">
    <source>
        <dbReference type="EMBL" id="ODN73740.1"/>
    </source>
</evidence>
<dbReference type="STRING" id="1295533.A0A1E3HBM4"/>
<dbReference type="InterPro" id="IPR013320">
    <property type="entry name" value="ConA-like_dom_sf"/>
</dbReference>
<dbReference type="GO" id="GO:0004553">
    <property type="term" value="F:hydrolase activity, hydrolyzing O-glycosyl compounds"/>
    <property type="evidence" value="ECO:0007669"/>
    <property type="project" value="InterPro"/>
</dbReference>
<dbReference type="GO" id="GO:0016757">
    <property type="term" value="F:glycosyltransferase activity"/>
    <property type="evidence" value="ECO:0007669"/>
    <property type="project" value="TreeGrafter"/>
</dbReference>
<dbReference type="SUPFAM" id="SSF49899">
    <property type="entry name" value="Concanavalin A-like lectins/glucanases"/>
    <property type="match status" value="1"/>
</dbReference>
<evidence type="ECO:0000256" key="3">
    <source>
        <dbReference type="ARBA" id="ARBA00023295"/>
    </source>
</evidence>
<evidence type="ECO:0000313" key="6">
    <source>
        <dbReference type="Proteomes" id="UP000094065"/>
    </source>
</evidence>
<dbReference type="Pfam" id="PF00722">
    <property type="entry name" value="Glyco_hydro_16"/>
    <property type="match status" value="1"/>
</dbReference>
<dbReference type="AlphaFoldDB" id="A0A1E3HBM4"/>
<sequence>MSWMVTRCNTQKKTEAMWTFSIRLVACLSINTGQQREAGIEWPCASQRNVVVSAAQTSWSFVLSPILSIYPYKLSLSPLLAPQQLTMLFLHLFALASALITLVPHVAAQTCNATSLCSESAPCCSEYGFCGSDSFCLGGCEPLYSYQTTYCRPDPICVSQETDFTDLSRVNQNSSDYTGNATAWDWVNDGARLILTQDNGGTKISSTRYMLYGTVDFVLETSKWAGVVTAAITMSDVKDEIDWEWPGATTDQVQTNYWYLGVAIYSATKGASSSVSSDTASNFHTYSFEWTEDYINWNIDGSTVRTVQKTDTLSSNGSEYKFPSTPSRIQISIWPAGTSDNAQGTIDWAGGMINWDNSDYVSNGYFWNTIKSVKMTCGQDEMSVGTNGTTGWVYGGNETEGVPAVTFTNETTLLTSSATRSSAIGLDKAGMLSIVVGAMTVLDGANVF</sequence>
<dbReference type="GO" id="GO:0031505">
    <property type="term" value="P:fungal-type cell wall organization"/>
    <property type="evidence" value="ECO:0007669"/>
    <property type="project" value="TreeGrafter"/>
</dbReference>
<protein>
    <recommendedName>
        <fullName evidence="4">GH16 domain-containing protein</fullName>
    </recommendedName>
</protein>
<dbReference type="EMBL" id="AWGJ01000012">
    <property type="protein sequence ID" value="ODN73740.1"/>
    <property type="molecule type" value="Genomic_DNA"/>
</dbReference>
<dbReference type="RefSeq" id="XP_018989602.1">
    <property type="nucleotide sequence ID" value="XM_019141959.1"/>
</dbReference>
<dbReference type="Proteomes" id="UP000094065">
    <property type="component" value="Unassembled WGS sequence"/>
</dbReference>
<gene>
    <name evidence="5" type="ORF">L202_07277</name>
</gene>
<dbReference type="PROSITE" id="PS51762">
    <property type="entry name" value="GH16_2"/>
    <property type="match status" value="1"/>
</dbReference>
<comment type="caution">
    <text evidence="5">The sequence shown here is derived from an EMBL/GenBank/DDBJ whole genome shotgun (WGS) entry which is preliminary data.</text>
</comment>
<dbReference type="InterPro" id="IPR050546">
    <property type="entry name" value="Glycosyl_Hydrlase_16"/>
</dbReference>
<evidence type="ECO:0000256" key="1">
    <source>
        <dbReference type="ARBA" id="ARBA00022729"/>
    </source>
</evidence>
<dbReference type="OrthoDB" id="4781at2759"/>
<evidence type="ECO:0000259" key="4">
    <source>
        <dbReference type="PROSITE" id="PS51762"/>
    </source>
</evidence>
<dbReference type="InterPro" id="IPR000757">
    <property type="entry name" value="Beta-glucanase-like"/>
</dbReference>
<keyword evidence="3" id="KW-0326">Glycosidase</keyword>
<proteinExistence type="predicted"/>
<reference evidence="5 6" key="1">
    <citation type="submission" date="2016-06" db="EMBL/GenBank/DDBJ databases">
        <title>Evolution of pathogenesis and genome organization in the Tremellales.</title>
        <authorList>
            <person name="Cuomo C."/>
            <person name="Litvintseva A."/>
            <person name="Heitman J."/>
            <person name="Chen Y."/>
            <person name="Sun S."/>
            <person name="Springer D."/>
            <person name="Dromer F."/>
            <person name="Young S."/>
            <person name="Zeng Q."/>
            <person name="Chapman S."/>
            <person name="Gujja S."/>
            <person name="Saif S."/>
            <person name="Birren B."/>
        </authorList>
    </citation>
    <scope>NUCLEOTIDE SEQUENCE [LARGE SCALE GENOMIC DNA]</scope>
    <source>
        <strain evidence="5 6">CBS 6039</strain>
    </source>
</reference>
<keyword evidence="2" id="KW-0378">Hydrolase</keyword>
<accession>A0A1E3HBM4</accession>
<organism evidence="5 6">
    <name type="scientific">Cryptococcus amylolentus CBS 6039</name>
    <dbReference type="NCBI Taxonomy" id="1295533"/>
    <lineage>
        <taxon>Eukaryota</taxon>
        <taxon>Fungi</taxon>
        <taxon>Dikarya</taxon>
        <taxon>Basidiomycota</taxon>
        <taxon>Agaricomycotina</taxon>
        <taxon>Tremellomycetes</taxon>
        <taxon>Tremellales</taxon>
        <taxon>Cryptococcaceae</taxon>
        <taxon>Cryptococcus</taxon>
    </lineage>
</organism>